<evidence type="ECO:0000313" key="3">
    <source>
        <dbReference type="EMBL" id="KAJ5176618.1"/>
    </source>
</evidence>
<evidence type="ECO:0000256" key="1">
    <source>
        <dbReference type="SAM" id="Phobius"/>
    </source>
</evidence>
<dbReference type="RefSeq" id="XP_056548226.1">
    <property type="nucleotide sequence ID" value="XM_056684620.1"/>
</dbReference>
<reference evidence="3" key="1">
    <citation type="submission" date="2022-11" db="EMBL/GenBank/DDBJ databases">
        <authorList>
            <person name="Petersen C."/>
        </authorList>
    </citation>
    <scope>NUCLEOTIDE SEQUENCE</scope>
    <source>
        <strain evidence="3">IBT 26290</strain>
    </source>
</reference>
<feature type="transmembrane region" description="Helical" evidence="1">
    <location>
        <begin position="61"/>
        <end position="81"/>
    </location>
</feature>
<keyword evidence="4" id="KW-1185">Reference proteome</keyword>
<feature type="signal peptide" evidence="2">
    <location>
        <begin position="1"/>
        <end position="21"/>
    </location>
</feature>
<dbReference type="EMBL" id="JAPQKN010000001">
    <property type="protein sequence ID" value="KAJ5176618.1"/>
    <property type="molecule type" value="Genomic_DNA"/>
</dbReference>
<dbReference type="Proteomes" id="UP001149163">
    <property type="component" value="Unassembled WGS sequence"/>
</dbReference>
<dbReference type="AlphaFoldDB" id="A0A9W9IFD6"/>
<organism evidence="3 4">
    <name type="scientific">Penicillium canariense</name>
    <dbReference type="NCBI Taxonomy" id="189055"/>
    <lineage>
        <taxon>Eukaryota</taxon>
        <taxon>Fungi</taxon>
        <taxon>Dikarya</taxon>
        <taxon>Ascomycota</taxon>
        <taxon>Pezizomycotina</taxon>
        <taxon>Eurotiomycetes</taxon>
        <taxon>Eurotiomycetidae</taxon>
        <taxon>Eurotiales</taxon>
        <taxon>Aspergillaceae</taxon>
        <taxon>Penicillium</taxon>
    </lineage>
</organism>
<sequence length="102" mass="11633">MQTVADLMLVNILSCIVGALAEIPVQMTVADVFFVHESHDSRSYAGTTGWWIHYPFQGWCWVWWWMAILFGAGLVAFIFLYEETMFCVPSIEVVPVTDKLTP</sequence>
<protein>
    <submittedName>
        <fullName evidence="3">Major facilitator superfamily domain general substrate transporter</fullName>
    </submittedName>
</protein>
<feature type="chain" id="PRO_5040938195" evidence="2">
    <location>
        <begin position="22"/>
        <end position="102"/>
    </location>
</feature>
<keyword evidence="1" id="KW-0812">Transmembrane</keyword>
<name>A0A9W9IFD6_9EURO</name>
<accession>A0A9W9IFD6</accession>
<evidence type="ECO:0000256" key="2">
    <source>
        <dbReference type="SAM" id="SignalP"/>
    </source>
</evidence>
<evidence type="ECO:0000313" key="4">
    <source>
        <dbReference type="Proteomes" id="UP001149163"/>
    </source>
</evidence>
<keyword evidence="1" id="KW-0472">Membrane</keyword>
<proteinExistence type="predicted"/>
<gene>
    <name evidence="3" type="ORF">N7482_002495</name>
</gene>
<reference evidence="3" key="2">
    <citation type="journal article" date="2023" name="IMA Fungus">
        <title>Comparative genomic study of the Penicillium genus elucidates a diverse pangenome and 15 lateral gene transfer events.</title>
        <authorList>
            <person name="Petersen C."/>
            <person name="Sorensen T."/>
            <person name="Nielsen M.R."/>
            <person name="Sondergaard T.E."/>
            <person name="Sorensen J.L."/>
            <person name="Fitzpatrick D.A."/>
            <person name="Frisvad J.C."/>
            <person name="Nielsen K.L."/>
        </authorList>
    </citation>
    <scope>NUCLEOTIDE SEQUENCE</scope>
    <source>
        <strain evidence="3">IBT 26290</strain>
    </source>
</reference>
<dbReference type="OrthoDB" id="5215911at2759"/>
<comment type="caution">
    <text evidence="3">The sequence shown here is derived from an EMBL/GenBank/DDBJ whole genome shotgun (WGS) entry which is preliminary data.</text>
</comment>
<dbReference type="GeneID" id="81423796"/>
<keyword evidence="1" id="KW-1133">Transmembrane helix</keyword>
<keyword evidence="2" id="KW-0732">Signal</keyword>